<keyword evidence="3" id="KW-1185">Reference proteome</keyword>
<sequence length="504" mass="55851">MAKSNGLVPFLVPVEGMCGCPDGHVLDEGVCVSENSCGCINEAGEIAAVGSKQIVGPEECTCTAGGEYECVALRCPCDKFDEECIDFVCAAPRNFDDGEEGYVGKFIPPQQFEISFEWLCEESLTTTKHVHGPHIVDIESVRSTLSENPSDMLPGIEDEGKQKKKTNRNGSARSGRISHNWFIYVANKHGAAVLAHTNGGFTSPYWVQHWLGAGSGPQCIPGFNEMKLTQVFNSETNTYIMKTFLNNIEIGNLDIPFDQYFQVESELAVYVGSPWSDSLYTGMLGQIRNFYMRDLKQCFIGETPEVSGGRPGLKDIDLETSFKVSLELDCNEIVARETSGTVMDIRDKEEARAEGASTDPFFPNDDTTRMSALARPLSQVMRFPSFTAFTMFNGPGVTLTDYGNFEEYGLPMTYPWGGIPIMRYWIAGCPGDGWTLFEFEHRFNDVTGLWTDLWTIDGTPYVSASYTPESWTHGKNFHLGLSNGPFSQGEVNVRNFCYQAVSNE</sequence>
<evidence type="ECO:0000313" key="2">
    <source>
        <dbReference type="EMBL" id="CBY07606.1"/>
    </source>
</evidence>
<dbReference type="AlphaFoldDB" id="E4X637"/>
<reference evidence="2" key="1">
    <citation type="journal article" date="2010" name="Science">
        <title>Plasticity of animal genome architecture unmasked by rapid evolution of a pelagic tunicate.</title>
        <authorList>
            <person name="Denoeud F."/>
            <person name="Henriet S."/>
            <person name="Mungpakdee S."/>
            <person name="Aury J.M."/>
            <person name="Da Silva C."/>
            <person name="Brinkmann H."/>
            <person name="Mikhaleva J."/>
            <person name="Olsen L.C."/>
            <person name="Jubin C."/>
            <person name="Canestro C."/>
            <person name="Bouquet J.M."/>
            <person name="Danks G."/>
            <person name="Poulain J."/>
            <person name="Campsteijn C."/>
            <person name="Adamski M."/>
            <person name="Cross I."/>
            <person name="Yadetie F."/>
            <person name="Muffato M."/>
            <person name="Louis A."/>
            <person name="Butcher S."/>
            <person name="Tsagkogeorga G."/>
            <person name="Konrad A."/>
            <person name="Singh S."/>
            <person name="Jensen M.F."/>
            <person name="Cong E.H."/>
            <person name="Eikeseth-Otteraa H."/>
            <person name="Noel B."/>
            <person name="Anthouard V."/>
            <person name="Porcel B.M."/>
            <person name="Kachouri-Lafond R."/>
            <person name="Nishino A."/>
            <person name="Ugolini M."/>
            <person name="Chourrout P."/>
            <person name="Nishida H."/>
            <person name="Aasland R."/>
            <person name="Huzurbazar S."/>
            <person name="Westhof E."/>
            <person name="Delsuc F."/>
            <person name="Lehrach H."/>
            <person name="Reinhardt R."/>
            <person name="Weissenbach J."/>
            <person name="Roy S.W."/>
            <person name="Artiguenave F."/>
            <person name="Postlethwait J.H."/>
            <person name="Manak J.R."/>
            <person name="Thompson E.M."/>
            <person name="Jaillon O."/>
            <person name="Du Pasquier L."/>
            <person name="Boudinot P."/>
            <person name="Liberles D.A."/>
            <person name="Volff J.N."/>
            <person name="Philippe H."/>
            <person name="Lenhard B."/>
            <person name="Roest Crollius H."/>
            <person name="Wincker P."/>
            <person name="Chourrout D."/>
        </authorList>
    </citation>
    <scope>NUCLEOTIDE SEQUENCE [LARGE SCALE GENOMIC DNA]</scope>
</reference>
<dbReference type="OrthoDB" id="6097666at2759"/>
<name>E4X637_OIKDI</name>
<evidence type="ECO:0000313" key="3">
    <source>
        <dbReference type="Proteomes" id="UP000001307"/>
    </source>
</evidence>
<accession>E4X637</accession>
<proteinExistence type="predicted"/>
<evidence type="ECO:0000256" key="1">
    <source>
        <dbReference type="SAM" id="MobiDB-lite"/>
    </source>
</evidence>
<feature type="region of interest" description="Disordered" evidence="1">
    <location>
        <begin position="145"/>
        <end position="173"/>
    </location>
</feature>
<gene>
    <name evidence="2" type="ORF">GSOID_T00002594001</name>
</gene>
<dbReference type="EMBL" id="FN653026">
    <property type="protein sequence ID" value="CBY07606.1"/>
    <property type="molecule type" value="Genomic_DNA"/>
</dbReference>
<dbReference type="Proteomes" id="UP000001307">
    <property type="component" value="Unassembled WGS sequence"/>
</dbReference>
<protein>
    <submittedName>
        <fullName evidence="2">Uncharacterized protein</fullName>
    </submittedName>
</protein>
<organism evidence="2">
    <name type="scientific">Oikopleura dioica</name>
    <name type="common">Tunicate</name>
    <dbReference type="NCBI Taxonomy" id="34765"/>
    <lineage>
        <taxon>Eukaryota</taxon>
        <taxon>Metazoa</taxon>
        <taxon>Chordata</taxon>
        <taxon>Tunicata</taxon>
        <taxon>Appendicularia</taxon>
        <taxon>Copelata</taxon>
        <taxon>Oikopleuridae</taxon>
        <taxon>Oikopleura</taxon>
    </lineage>
</organism>
<dbReference type="InParanoid" id="E4X637"/>